<dbReference type="OrthoDB" id="2400715at2759"/>
<gene>
    <name evidence="1" type="ORF">DERYTH_LOCUS20960</name>
</gene>
<name>A0A9N9JN30_9GLOM</name>
<dbReference type="EMBL" id="CAJVPY010025760">
    <property type="protein sequence ID" value="CAG8788719.1"/>
    <property type="molecule type" value="Genomic_DNA"/>
</dbReference>
<reference evidence="1" key="1">
    <citation type="submission" date="2021-06" db="EMBL/GenBank/DDBJ databases">
        <authorList>
            <person name="Kallberg Y."/>
            <person name="Tangrot J."/>
            <person name="Rosling A."/>
        </authorList>
    </citation>
    <scope>NUCLEOTIDE SEQUENCE</scope>
    <source>
        <strain evidence="1">MA453B</strain>
    </source>
</reference>
<evidence type="ECO:0000313" key="1">
    <source>
        <dbReference type="EMBL" id="CAG8788719.1"/>
    </source>
</evidence>
<comment type="caution">
    <text evidence="1">The sequence shown here is derived from an EMBL/GenBank/DDBJ whole genome shotgun (WGS) entry which is preliminary data.</text>
</comment>
<proteinExistence type="predicted"/>
<accession>A0A9N9JN30</accession>
<feature type="non-terminal residue" evidence="1">
    <location>
        <position position="1"/>
    </location>
</feature>
<dbReference type="Proteomes" id="UP000789405">
    <property type="component" value="Unassembled WGS sequence"/>
</dbReference>
<sequence>MRNKENVRLVDASTKVLEMLNIVETLTTQFEHQIIPEDVVSVFNCVNTIRFMAQIILYNLVVKGLIQQELLLQKPRENTSYLILHTIIVSLEEEAKSQAALQEWSYWVR</sequence>
<protein>
    <submittedName>
        <fullName evidence="1">16486_t:CDS:1</fullName>
    </submittedName>
</protein>
<organism evidence="1 2">
    <name type="scientific">Dentiscutata erythropus</name>
    <dbReference type="NCBI Taxonomy" id="1348616"/>
    <lineage>
        <taxon>Eukaryota</taxon>
        <taxon>Fungi</taxon>
        <taxon>Fungi incertae sedis</taxon>
        <taxon>Mucoromycota</taxon>
        <taxon>Glomeromycotina</taxon>
        <taxon>Glomeromycetes</taxon>
        <taxon>Diversisporales</taxon>
        <taxon>Gigasporaceae</taxon>
        <taxon>Dentiscutata</taxon>
    </lineage>
</organism>
<evidence type="ECO:0000313" key="2">
    <source>
        <dbReference type="Proteomes" id="UP000789405"/>
    </source>
</evidence>
<dbReference type="AlphaFoldDB" id="A0A9N9JN30"/>
<keyword evidence="2" id="KW-1185">Reference proteome</keyword>